<geneLocation type="plasmid" evidence="2 3">
    <name>pIKMIN-B502</name>
</geneLocation>
<dbReference type="SUPFAM" id="SSF159006">
    <property type="entry name" value="YopX-like"/>
    <property type="match status" value="1"/>
</dbReference>
<accession>A0A7L6WN15</accession>
<keyword evidence="2" id="KW-0614">Plasmid</keyword>
<dbReference type="Proteomes" id="UP000516705">
    <property type="component" value="Plasmid pIKMIN-B502"/>
</dbReference>
<dbReference type="EMBL" id="CP054155">
    <property type="protein sequence ID" value="QMI52105.1"/>
    <property type="molecule type" value="Genomic_DNA"/>
</dbReference>
<gene>
    <name evidence="2" type="ORF">HRE60_10500</name>
</gene>
<evidence type="ECO:0000259" key="1">
    <source>
        <dbReference type="Pfam" id="PF09643"/>
    </source>
</evidence>
<protein>
    <recommendedName>
        <fullName evidence="1">YopX protein domain-containing protein</fullName>
    </recommendedName>
</protein>
<proteinExistence type="predicted"/>
<evidence type="ECO:0000313" key="3">
    <source>
        <dbReference type="Proteomes" id="UP000516705"/>
    </source>
</evidence>
<dbReference type="Pfam" id="PF09643">
    <property type="entry name" value="YopX"/>
    <property type="match status" value="1"/>
</dbReference>
<reference evidence="2 3" key="1">
    <citation type="journal article" date="2020" name="Microbiol. Resour. Announc.">
        <title>Complete Genome Sequence of Streptococcus salivarius DB-B5, a Novel Probiotic Candidate Isolated from the Supragingival Plaque of a Healthy Female Subject.</title>
        <authorList>
            <person name="Fields F.R."/>
            <person name="Li X."/>
            <person name="Navarre W.W."/>
            <person name="Naito M."/>
        </authorList>
    </citation>
    <scope>NUCLEOTIDE SEQUENCE [LARGE SCALE GENOMIC DNA]</scope>
    <source>
        <strain evidence="2 3">DB-B5</strain>
        <plasmid evidence="2 3">pIKMIN-B502</plasmid>
    </source>
</reference>
<organism evidence="2 3">
    <name type="scientific">Streptococcus salivarius</name>
    <dbReference type="NCBI Taxonomy" id="1304"/>
    <lineage>
        <taxon>Bacteria</taxon>
        <taxon>Bacillati</taxon>
        <taxon>Bacillota</taxon>
        <taxon>Bacilli</taxon>
        <taxon>Lactobacillales</taxon>
        <taxon>Streptococcaceae</taxon>
        <taxon>Streptococcus</taxon>
    </lineage>
</organism>
<name>A0A7L6WN15_STRSL</name>
<dbReference type="RefSeq" id="WP_181671430.1">
    <property type="nucleotide sequence ID" value="NZ_CP054155.1"/>
</dbReference>
<sequence length="153" mass="17888">MKPKFRVWLPDPDVKKMLRVKSLVFEKDRTRCICGYAYDFYLENEDATLMQSTGLFDKNGKEIFEGDILKFNDEWADYCYEGYVDGTIEGINFVEVVASEACFEFGKTKIPESSLFAIEEDEHLKFKDFIKSEDFEFEVIGNVYENSELLEVD</sequence>
<evidence type="ECO:0000313" key="2">
    <source>
        <dbReference type="EMBL" id="QMI52105.1"/>
    </source>
</evidence>
<feature type="domain" description="YopX protein" evidence="1">
    <location>
        <begin position="4"/>
        <end position="151"/>
    </location>
</feature>
<dbReference type="NCBIfam" id="TIGR01671">
    <property type="entry name" value="phage_TIGR01671"/>
    <property type="match status" value="1"/>
</dbReference>
<dbReference type="InterPro" id="IPR010024">
    <property type="entry name" value="CHP16711"/>
</dbReference>
<dbReference type="InterPro" id="IPR023385">
    <property type="entry name" value="YopX-like_C"/>
</dbReference>
<dbReference type="AlphaFoldDB" id="A0A7L6WN15"/>
<dbReference type="Gene3D" id="2.30.30.290">
    <property type="entry name" value="YopX-like domains"/>
    <property type="match status" value="1"/>
</dbReference>
<dbReference type="InterPro" id="IPR019096">
    <property type="entry name" value="YopX_protein"/>
</dbReference>